<keyword evidence="4 6" id="KW-1133">Transmembrane helix</keyword>
<evidence type="ECO:0000256" key="6">
    <source>
        <dbReference type="SAM" id="Phobius"/>
    </source>
</evidence>
<organism evidence="8 9">
    <name type="scientific">Kocuria oceani</name>
    <dbReference type="NCBI Taxonomy" id="988827"/>
    <lineage>
        <taxon>Bacteria</taxon>
        <taxon>Bacillati</taxon>
        <taxon>Actinomycetota</taxon>
        <taxon>Actinomycetes</taxon>
        <taxon>Micrococcales</taxon>
        <taxon>Micrococcaceae</taxon>
        <taxon>Kocuria</taxon>
    </lineage>
</organism>
<dbReference type="InterPro" id="IPR027379">
    <property type="entry name" value="CLS_N"/>
</dbReference>
<evidence type="ECO:0000313" key="8">
    <source>
        <dbReference type="EMBL" id="MFC4902171.1"/>
    </source>
</evidence>
<keyword evidence="5 6" id="KW-0472">Membrane</keyword>
<dbReference type="Pfam" id="PF13396">
    <property type="entry name" value="PLDc_N"/>
    <property type="match status" value="1"/>
</dbReference>
<evidence type="ECO:0000313" key="9">
    <source>
        <dbReference type="Proteomes" id="UP001595797"/>
    </source>
</evidence>
<dbReference type="Proteomes" id="UP001595797">
    <property type="component" value="Unassembled WGS sequence"/>
</dbReference>
<keyword evidence="9" id="KW-1185">Reference proteome</keyword>
<feature type="domain" description="Cardiolipin synthase N-terminal" evidence="7">
    <location>
        <begin position="38"/>
        <end position="80"/>
    </location>
</feature>
<dbReference type="RefSeq" id="WP_075872810.1">
    <property type="nucleotide sequence ID" value="NZ_JARAMH010000009.1"/>
</dbReference>
<feature type="transmembrane region" description="Helical" evidence="6">
    <location>
        <begin position="25"/>
        <end position="46"/>
    </location>
</feature>
<comment type="caution">
    <text evidence="8">The sequence shown here is derived from an EMBL/GenBank/DDBJ whole genome shotgun (WGS) entry which is preliminary data.</text>
</comment>
<accession>A0ABV9TF60</accession>
<evidence type="ECO:0000256" key="2">
    <source>
        <dbReference type="ARBA" id="ARBA00022475"/>
    </source>
</evidence>
<dbReference type="EMBL" id="JBHSIW010000002">
    <property type="protein sequence ID" value="MFC4902171.1"/>
    <property type="molecule type" value="Genomic_DNA"/>
</dbReference>
<feature type="transmembrane region" description="Helical" evidence="6">
    <location>
        <begin position="58"/>
        <end position="78"/>
    </location>
</feature>
<evidence type="ECO:0000256" key="1">
    <source>
        <dbReference type="ARBA" id="ARBA00004651"/>
    </source>
</evidence>
<comment type="subcellular location">
    <subcellularLocation>
        <location evidence="1">Cell membrane</location>
        <topology evidence="1">Multi-pass membrane protein</topology>
    </subcellularLocation>
</comment>
<evidence type="ECO:0000256" key="4">
    <source>
        <dbReference type="ARBA" id="ARBA00022989"/>
    </source>
</evidence>
<keyword evidence="2" id="KW-1003">Cell membrane</keyword>
<name>A0ABV9TF60_9MICC</name>
<evidence type="ECO:0000256" key="3">
    <source>
        <dbReference type="ARBA" id="ARBA00022692"/>
    </source>
</evidence>
<evidence type="ECO:0000256" key="5">
    <source>
        <dbReference type="ARBA" id="ARBA00023136"/>
    </source>
</evidence>
<reference evidence="9" key="1">
    <citation type="journal article" date="2019" name="Int. J. Syst. Evol. Microbiol.">
        <title>The Global Catalogue of Microorganisms (GCM) 10K type strain sequencing project: providing services to taxonomists for standard genome sequencing and annotation.</title>
        <authorList>
            <consortium name="The Broad Institute Genomics Platform"/>
            <consortium name="The Broad Institute Genome Sequencing Center for Infectious Disease"/>
            <person name="Wu L."/>
            <person name="Ma J."/>
        </authorList>
    </citation>
    <scope>NUCLEOTIDE SEQUENCE [LARGE SCALE GENOMIC DNA]</scope>
    <source>
        <strain evidence="9">CGMCC 4.6946</strain>
    </source>
</reference>
<sequence>MTGAPAALVLGEATGANPILPTHWEFTALLAGGVLIALVAVAVVSLSRDRHYTAVQRLLWLLVIMAAPVLGPLLWLAVGRRRAPEPRRG</sequence>
<proteinExistence type="predicted"/>
<gene>
    <name evidence="8" type="ORF">ACFPCS_01155</name>
</gene>
<evidence type="ECO:0000259" key="7">
    <source>
        <dbReference type="Pfam" id="PF13396"/>
    </source>
</evidence>
<keyword evidence="3 6" id="KW-0812">Transmembrane</keyword>
<protein>
    <submittedName>
        <fullName evidence="8">PLD nuclease N-terminal domain-containing protein</fullName>
    </submittedName>
</protein>